<reference evidence="6" key="3">
    <citation type="submission" date="2025-08" db="UniProtKB">
        <authorList>
            <consortium name="Ensembl"/>
        </authorList>
    </citation>
    <scope>IDENTIFICATION</scope>
    <source>
        <strain evidence="6">HSOK</strain>
    </source>
</reference>
<dbReference type="Gene3D" id="2.60.40.60">
    <property type="entry name" value="Cadherins"/>
    <property type="match status" value="1"/>
</dbReference>
<proteinExistence type="predicted"/>
<feature type="domain" description="Cadherin N-terminal" evidence="5">
    <location>
        <begin position="21"/>
        <end position="93"/>
    </location>
</feature>
<feature type="signal peptide" evidence="4">
    <location>
        <begin position="1"/>
        <end position="19"/>
    </location>
</feature>
<sequence length="99" mass="11352">MGYVFLFLCASAFMNSVFCETHYSVPEETEEGSVVANLAADLGLYVETLKSKNMRVDVIANKRYLDINYDTGELMISERIDRESLLQEQECQVQKKSRK</sequence>
<reference key="1">
    <citation type="journal article" date="2007" name="Nature">
        <title>The medaka draft genome and insights into vertebrate genome evolution.</title>
        <authorList>
            <person name="Kasahara M."/>
            <person name="Naruse K."/>
            <person name="Sasaki S."/>
            <person name="Nakatani Y."/>
            <person name="Qu W."/>
            <person name="Ahsan B."/>
            <person name="Yamada T."/>
            <person name="Nagayasu Y."/>
            <person name="Doi K."/>
            <person name="Kasai Y."/>
            <person name="Jindo T."/>
            <person name="Kobayashi D."/>
            <person name="Shimada A."/>
            <person name="Toyoda A."/>
            <person name="Kuroki Y."/>
            <person name="Fujiyama A."/>
            <person name="Sasaki T."/>
            <person name="Shimizu A."/>
            <person name="Asakawa S."/>
            <person name="Shimizu N."/>
            <person name="Hashimoto S."/>
            <person name="Yang J."/>
            <person name="Lee Y."/>
            <person name="Matsushima K."/>
            <person name="Sugano S."/>
            <person name="Sakaizumi M."/>
            <person name="Narita T."/>
            <person name="Ohishi K."/>
            <person name="Haga S."/>
            <person name="Ohta F."/>
            <person name="Nomoto H."/>
            <person name="Nogata K."/>
            <person name="Morishita T."/>
            <person name="Endo T."/>
            <person name="Shin-I T."/>
            <person name="Takeda H."/>
            <person name="Morishita S."/>
            <person name="Kohara Y."/>
        </authorList>
    </citation>
    <scope>NUCLEOTIDE SEQUENCE [LARGE SCALE GENOMIC DNA]</scope>
    <source>
        <strain>Hd-rR</strain>
    </source>
</reference>
<dbReference type="InterPro" id="IPR013164">
    <property type="entry name" value="Cadherin_N"/>
</dbReference>
<dbReference type="PANTHER" id="PTHR24028:SF288">
    <property type="entry name" value="PROTOCADHERIN ALPHA-C2-LIKE-RELATED"/>
    <property type="match status" value="1"/>
</dbReference>
<keyword evidence="4" id="KW-0732">Signal</keyword>
<dbReference type="SUPFAM" id="SSF49313">
    <property type="entry name" value="Cadherin-like"/>
    <property type="match status" value="1"/>
</dbReference>
<comment type="subcellular location">
    <subcellularLocation>
        <location evidence="1">Membrane</location>
    </subcellularLocation>
</comment>
<dbReference type="InterPro" id="IPR015919">
    <property type="entry name" value="Cadherin-like_sf"/>
</dbReference>
<keyword evidence="2" id="KW-0472">Membrane</keyword>
<dbReference type="InterPro" id="IPR050174">
    <property type="entry name" value="Protocadherin/Cadherin-CA"/>
</dbReference>
<evidence type="ECO:0000259" key="5">
    <source>
        <dbReference type="Pfam" id="PF08266"/>
    </source>
</evidence>
<reference evidence="6" key="4">
    <citation type="submission" date="2025-09" db="UniProtKB">
        <authorList>
            <consortium name="Ensembl"/>
        </authorList>
    </citation>
    <scope>IDENTIFICATION</scope>
    <source>
        <strain evidence="6">HSOK</strain>
    </source>
</reference>
<dbReference type="CDD" id="cd11304">
    <property type="entry name" value="Cadherin_repeat"/>
    <property type="match status" value="1"/>
</dbReference>
<dbReference type="Proteomes" id="UP000265200">
    <property type="component" value="Chromosome 10"/>
</dbReference>
<dbReference type="GO" id="GO:0016020">
    <property type="term" value="C:membrane"/>
    <property type="evidence" value="ECO:0007669"/>
    <property type="project" value="UniProtKB-SubCell"/>
</dbReference>
<accession>A0A3P9IJF6</accession>
<evidence type="ECO:0000313" key="6">
    <source>
        <dbReference type="Ensembl" id="ENSORLP00015020176.1"/>
    </source>
</evidence>
<evidence type="ECO:0000256" key="4">
    <source>
        <dbReference type="SAM" id="SignalP"/>
    </source>
</evidence>
<evidence type="ECO:0000256" key="1">
    <source>
        <dbReference type="ARBA" id="ARBA00004370"/>
    </source>
</evidence>
<name>A0A3P9IJF6_ORYLA</name>
<dbReference type="Pfam" id="PF08266">
    <property type="entry name" value="Cadherin_2"/>
    <property type="match status" value="1"/>
</dbReference>
<dbReference type="PANTHER" id="PTHR24028">
    <property type="entry name" value="CADHERIN-87A"/>
    <property type="match status" value="1"/>
</dbReference>
<evidence type="ECO:0000256" key="2">
    <source>
        <dbReference type="ARBA" id="ARBA00023136"/>
    </source>
</evidence>
<dbReference type="AlphaFoldDB" id="A0A3P9IJF6"/>
<organism evidence="6 7">
    <name type="scientific">Oryzias latipes</name>
    <name type="common">Japanese rice fish</name>
    <name type="synonym">Japanese killifish</name>
    <dbReference type="NCBI Taxonomy" id="8090"/>
    <lineage>
        <taxon>Eukaryota</taxon>
        <taxon>Metazoa</taxon>
        <taxon>Chordata</taxon>
        <taxon>Craniata</taxon>
        <taxon>Vertebrata</taxon>
        <taxon>Euteleostomi</taxon>
        <taxon>Actinopterygii</taxon>
        <taxon>Neopterygii</taxon>
        <taxon>Teleostei</taxon>
        <taxon>Neoteleostei</taxon>
        <taxon>Acanthomorphata</taxon>
        <taxon>Ovalentaria</taxon>
        <taxon>Atherinomorphae</taxon>
        <taxon>Beloniformes</taxon>
        <taxon>Adrianichthyidae</taxon>
        <taxon>Oryziinae</taxon>
        <taxon>Oryzias</taxon>
    </lineage>
</organism>
<dbReference type="Ensembl" id="ENSORLT00015029306.1">
    <property type="protein sequence ID" value="ENSORLP00015020176.1"/>
    <property type="gene ID" value="ENSORLG00015021289.1"/>
</dbReference>
<reference evidence="6 7" key="2">
    <citation type="submission" date="2017-04" db="EMBL/GenBank/DDBJ databases">
        <title>CpG methylation of centromeres and impact of large insertions on vertebrate speciation.</title>
        <authorList>
            <person name="Ichikawa K."/>
            <person name="Yoshimura J."/>
            <person name="Morishita S."/>
        </authorList>
    </citation>
    <scope>NUCLEOTIDE SEQUENCE</scope>
    <source>
        <strain evidence="6 7">HSOK</strain>
    </source>
</reference>
<evidence type="ECO:0000256" key="3">
    <source>
        <dbReference type="ARBA" id="ARBA00023180"/>
    </source>
</evidence>
<protein>
    <recommendedName>
        <fullName evidence="5">Cadherin N-terminal domain-containing protein</fullName>
    </recommendedName>
</protein>
<dbReference type="GO" id="GO:0005509">
    <property type="term" value="F:calcium ion binding"/>
    <property type="evidence" value="ECO:0007669"/>
    <property type="project" value="InterPro"/>
</dbReference>
<evidence type="ECO:0000313" key="7">
    <source>
        <dbReference type="Proteomes" id="UP000265200"/>
    </source>
</evidence>
<keyword evidence="3" id="KW-0325">Glycoprotein</keyword>
<feature type="chain" id="PRO_5018143354" description="Cadherin N-terminal domain-containing protein" evidence="4">
    <location>
        <begin position="20"/>
        <end position="99"/>
    </location>
</feature>